<dbReference type="Pfam" id="PF20246">
    <property type="entry name" value="DUF6601"/>
    <property type="match status" value="1"/>
</dbReference>
<keyword evidence="1" id="KW-0472">Membrane</keyword>
<dbReference type="Proteomes" id="UP000250140">
    <property type="component" value="Unassembled WGS sequence"/>
</dbReference>
<feature type="transmembrane region" description="Helical" evidence="1">
    <location>
        <begin position="287"/>
        <end position="308"/>
    </location>
</feature>
<dbReference type="InterPro" id="IPR046536">
    <property type="entry name" value="DUF6601"/>
</dbReference>
<name>A0A8E2JUC6_9PEZI</name>
<evidence type="ECO:0000256" key="1">
    <source>
        <dbReference type="SAM" id="Phobius"/>
    </source>
</evidence>
<sequence>MKEPPFEVKNELYCKLCTTLNPLSIHRRPTSTPPKIQINKSPAEKNYLPGQPRVALQGGDIRSYLESDLITRDLNKLAPYLWLIAKQDSSHISSLTHQIVRGRSIIVTEKPELHLVWIYDRVFIKPIPKYLLSHAFWEFYLTREDSPVPVPLRQDIIKAALGFLRSYAYLIRHKSDFVLATDDKHRLLPKNISSSDFIKFITAFEDIKDEDVCPRYRFGELRLTRLNFWSKIFLRRFAYQKVHGQYGAYFAGFCGPLLFIFGIFSVLLSAMQVVLAVRPIIQSGHSWITFAHVSPLVAVFPLSVLVFLQLREIAYAIKDLYRSRTWKSRQDVERYVSLHTTNG</sequence>
<dbReference type="AlphaFoldDB" id="A0A8E2JUC6"/>
<accession>A0A8E2JUC6</accession>
<dbReference type="PANTHER" id="PTHR34414:SF1">
    <property type="entry name" value="SUBTILISIN-LIKE SERINE PROTEASE"/>
    <property type="match status" value="1"/>
</dbReference>
<keyword evidence="1" id="KW-0812">Transmembrane</keyword>
<dbReference type="EMBL" id="KV749332">
    <property type="protein sequence ID" value="OCL09944.1"/>
    <property type="molecule type" value="Genomic_DNA"/>
</dbReference>
<organism evidence="2 3">
    <name type="scientific">Glonium stellatum</name>
    <dbReference type="NCBI Taxonomy" id="574774"/>
    <lineage>
        <taxon>Eukaryota</taxon>
        <taxon>Fungi</taxon>
        <taxon>Dikarya</taxon>
        <taxon>Ascomycota</taxon>
        <taxon>Pezizomycotina</taxon>
        <taxon>Dothideomycetes</taxon>
        <taxon>Pleosporomycetidae</taxon>
        <taxon>Gloniales</taxon>
        <taxon>Gloniaceae</taxon>
        <taxon>Glonium</taxon>
    </lineage>
</organism>
<keyword evidence="3" id="KW-1185">Reference proteome</keyword>
<protein>
    <submittedName>
        <fullName evidence="2">Uncharacterized protein</fullName>
    </submittedName>
</protein>
<dbReference type="OrthoDB" id="5086500at2759"/>
<dbReference type="PANTHER" id="PTHR34414">
    <property type="entry name" value="HET DOMAIN-CONTAINING PROTEIN-RELATED"/>
    <property type="match status" value="1"/>
</dbReference>
<keyword evidence="1" id="KW-1133">Transmembrane helix</keyword>
<proteinExistence type="predicted"/>
<evidence type="ECO:0000313" key="2">
    <source>
        <dbReference type="EMBL" id="OCL09944.1"/>
    </source>
</evidence>
<reference evidence="2 3" key="1">
    <citation type="journal article" date="2016" name="Nat. Commun.">
        <title>Ectomycorrhizal ecology is imprinted in the genome of the dominant symbiotic fungus Cenococcum geophilum.</title>
        <authorList>
            <consortium name="DOE Joint Genome Institute"/>
            <person name="Peter M."/>
            <person name="Kohler A."/>
            <person name="Ohm R.A."/>
            <person name="Kuo A."/>
            <person name="Krutzmann J."/>
            <person name="Morin E."/>
            <person name="Arend M."/>
            <person name="Barry K.W."/>
            <person name="Binder M."/>
            <person name="Choi C."/>
            <person name="Clum A."/>
            <person name="Copeland A."/>
            <person name="Grisel N."/>
            <person name="Haridas S."/>
            <person name="Kipfer T."/>
            <person name="LaButti K."/>
            <person name="Lindquist E."/>
            <person name="Lipzen A."/>
            <person name="Maire R."/>
            <person name="Meier B."/>
            <person name="Mihaltcheva S."/>
            <person name="Molinier V."/>
            <person name="Murat C."/>
            <person name="Poggeler S."/>
            <person name="Quandt C.A."/>
            <person name="Sperisen C."/>
            <person name="Tritt A."/>
            <person name="Tisserant E."/>
            <person name="Crous P.W."/>
            <person name="Henrissat B."/>
            <person name="Nehls U."/>
            <person name="Egli S."/>
            <person name="Spatafora J.W."/>
            <person name="Grigoriev I.V."/>
            <person name="Martin F.M."/>
        </authorList>
    </citation>
    <scope>NUCLEOTIDE SEQUENCE [LARGE SCALE GENOMIC DNA]</scope>
    <source>
        <strain evidence="2 3">CBS 207.34</strain>
    </source>
</reference>
<gene>
    <name evidence="2" type="ORF">AOQ84DRAFT_397119</name>
</gene>
<evidence type="ECO:0000313" key="3">
    <source>
        <dbReference type="Proteomes" id="UP000250140"/>
    </source>
</evidence>
<feature type="transmembrane region" description="Helical" evidence="1">
    <location>
        <begin position="246"/>
        <end position="275"/>
    </location>
</feature>